<evidence type="ECO:0000256" key="1">
    <source>
        <dbReference type="ARBA" id="ARBA00022679"/>
    </source>
</evidence>
<evidence type="ECO:0000313" key="4">
    <source>
        <dbReference type="EMBL" id="USR92469.1"/>
    </source>
</evidence>
<dbReference type="EMBL" id="CP098611">
    <property type="protein sequence ID" value="USR92469.1"/>
    <property type="molecule type" value="Genomic_DNA"/>
</dbReference>
<organism evidence="4 5">
    <name type="scientific">Phormidium yuhuli AB48</name>
    <dbReference type="NCBI Taxonomy" id="2940671"/>
    <lineage>
        <taxon>Bacteria</taxon>
        <taxon>Bacillati</taxon>
        <taxon>Cyanobacteriota</taxon>
        <taxon>Cyanophyceae</taxon>
        <taxon>Oscillatoriophycideae</taxon>
        <taxon>Oscillatoriales</taxon>
        <taxon>Oscillatoriaceae</taxon>
        <taxon>Phormidium</taxon>
        <taxon>Phormidium yuhuli</taxon>
    </lineage>
</organism>
<protein>
    <submittedName>
        <fullName evidence="4">GNAT family N-acetyltransferase</fullName>
    </submittedName>
</protein>
<keyword evidence="1" id="KW-0808">Transferase</keyword>
<evidence type="ECO:0000256" key="2">
    <source>
        <dbReference type="ARBA" id="ARBA00023315"/>
    </source>
</evidence>
<evidence type="ECO:0000259" key="3">
    <source>
        <dbReference type="PROSITE" id="PS51186"/>
    </source>
</evidence>
<gene>
    <name evidence="4" type="ORF">NEA10_07060</name>
</gene>
<dbReference type="Pfam" id="PF00583">
    <property type="entry name" value="Acetyltransf_1"/>
    <property type="match status" value="1"/>
</dbReference>
<dbReference type="CDD" id="cd04301">
    <property type="entry name" value="NAT_SF"/>
    <property type="match status" value="1"/>
</dbReference>
<dbReference type="InterPro" id="IPR050680">
    <property type="entry name" value="YpeA/RimI_acetyltransf"/>
</dbReference>
<proteinExistence type="predicted"/>
<dbReference type="Gene3D" id="3.40.630.30">
    <property type="match status" value="1"/>
</dbReference>
<dbReference type="Proteomes" id="UP001056708">
    <property type="component" value="Chromosome"/>
</dbReference>
<dbReference type="RefSeq" id="WP_252664624.1">
    <property type="nucleotide sequence ID" value="NZ_CP098611.1"/>
</dbReference>
<dbReference type="InterPro" id="IPR016181">
    <property type="entry name" value="Acyl_CoA_acyltransferase"/>
</dbReference>
<dbReference type="SUPFAM" id="SSF55729">
    <property type="entry name" value="Acyl-CoA N-acyltransferases (Nat)"/>
    <property type="match status" value="1"/>
</dbReference>
<feature type="domain" description="N-acetyltransferase" evidence="3">
    <location>
        <begin position="25"/>
        <end position="159"/>
    </location>
</feature>
<keyword evidence="2" id="KW-0012">Acyltransferase</keyword>
<name>A0ABY5AW85_9CYAN</name>
<dbReference type="PANTHER" id="PTHR43420">
    <property type="entry name" value="ACETYLTRANSFERASE"/>
    <property type="match status" value="1"/>
</dbReference>
<accession>A0ABY5AW85</accession>
<keyword evidence="5" id="KW-1185">Reference proteome</keyword>
<evidence type="ECO:0000313" key="5">
    <source>
        <dbReference type="Proteomes" id="UP001056708"/>
    </source>
</evidence>
<sequence>MFVPGYRLRNGSPLDRPQLVKFARRTYRELYPDQDFAHLPRLIEQYLSAKTPLWWVEAQHDDEGGFPHRRRPLGCLWLGNAVDQIDGDRHAHIFLLYVDPDHRRRGIGSALVHHAETWARRRGDRQLGLQVFAENQRAIHLYEKLGYRTFSHWMVKPLD</sequence>
<dbReference type="InterPro" id="IPR000182">
    <property type="entry name" value="GNAT_dom"/>
</dbReference>
<dbReference type="PROSITE" id="PS51186">
    <property type="entry name" value="GNAT"/>
    <property type="match status" value="1"/>
</dbReference>
<reference evidence="4" key="1">
    <citation type="submission" date="2022-06" db="EMBL/GenBank/DDBJ databases">
        <title>Genome sequence of Phormidium yuhuli AB48 isolated from an industrial photobioreactor environment.</title>
        <authorList>
            <person name="Qiu Y."/>
            <person name="Noonan A.J.C."/>
            <person name="Dofher K."/>
            <person name="Koch M."/>
            <person name="Kieft B."/>
            <person name="Lin X."/>
            <person name="Ziels R.M."/>
            <person name="Hallam S.J."/>
        </authorList>
    </citation>
    <scope>NUCLEOTIDE SEQUENCE</scope>
    <source>
        <strain evidence="4">AB48</strain>
    </source>
</reference>